<dbReference type="InterPro" id="IPR045006">
    <property type="entry name" value="CHLI-like"/>
</dbReference>
<dbReference type="InterPro" id="IPR000523">
    <property type="entry name" value="Mg_chelatse_chII-like_cat_dom"/>
</dbReference>
<protein>
    <submittedName>
        <fullName evidence="5">Magnesium chelatase family protein</fullName>
    </submittedName>
</protein>
<dbReference type="SUPFAM" id="SSF54211">
    <property type="entry name" value="Ribosomal protein S5 domain 2-like"/>
    <property type="match status" value="1"/>
</dbReference>
<name>A0A3N1NVE1_9GAMM</name>
<evidence type="ECO:0000256" key="1">
    <source>
        <dbReference type="ARBA" id="ARBA00006354"/>
    </source>
</evidence>
<dbReference type="InterPro" id="IPR001208">
    <property type="entry name" value="MCM_dom"/>
</dbReference>
<evidence type="ECO:0000313" key="5">
    <source>
        <dbReference type="EMBL" id="ROQ19188.1"/>
    </source>
</evidence>
<dbReference type="SUPFAM" id="SSF52540">
    <property type="entry name" value="P-loop containing nucleoside triphosphate hydrolases"/>
    <property type="match status" value="1"/>
</dbReference>
<sequence length="506" mass="53952">MALATLYCRAQLGMDAPLVTVEVDIGNGLPAFALVGLPEASVREARERVRAAILNAGFEFPARRITVNLAPAELPKEGGRFDLAIAIGILQASSQLPMENNGRLELYGELALSGELRPCTGLLPALLACQKAGRAALFPEACREEASLLPSLKAYGAPTLLAVCAHLAGQQALALLAPLAAAQSAAPDPLSLNDVVGQAQAKRALMVAAAGGHHLLFIGPPGTGKSMLARRLPGILPPLGEDCAQQSAAIYSLAGKPRDTGSWRQPPWRTPHHTASAVALVGGGSMPRPGEISLAHNGVLFLDEIAEYDRKVLDCLREPMETGEVSISRAAHQARFPARFRLVAAANPCPCGHFGNPRRACRCSPDQIRRYLAKLSGPFLDRIDLQVEVAMLPPGSLAGQAPSGPDNDELRAKVAACQQRQFSRQGCLNADLEGEPMRHACQLPPELAQWYDATLQALGLSARVHHKLLKVARTLADWQKAEAITQAHLSEAMQYRAMDRLLGTLP</sequence>
<dbReference type="Gene3D" id="3.30.230.10">
    <property type="match status" value="1"/>
</dbReference>
<evidence type="ECO:0000256" key="3">
    <source>
        <dbReference type="ARBA" id="ARBA00022840"/>
    </source>
</evidence>
<dbReference type="GO" id="GO:0005524">
    <property type="term" value="F:ATP binding"/>
    <property type="evidence" value="ECO:0007669"/>
    <property type="project" value="UniProtKB-KW"/>
</dbReference>
<accession>A0A3N1NVE1</accession>
<dbReference type="InterPro" id="IPR025158">
    <property type="entry name" value="Mg_chelat-rel_C"/>
</dbReference>
<keyword evidence="2" id="KW-0547">Nucleotide-binding</keyword>
<dbReference type="EMBL" id="RJUL01000012">
    <property type="protein sequence ID" value="ROQ19188.1"/>
    <property type="molecule type" value="Genomic_DNA"/>
</dbReference>
<dbReference type="AlphaFoldDB" id="A0A3N1NVE1"/>
<comment type="caution">
    <text evidence="5">The sequence shown here is derived from an EMBL/GenBank/DDBJ whole genome shotgun (WGS) entry which is preliminary data.</text>
</comment>
<feature type="domain" description="MCM C-terminal AAA(+) ATPase" evidence="4">
    <location>
        <begin position="290"/>
        <end position="348"/>
    </location>
</feature>
<evidence type="ECO:0000259" key="4">
    <source>
        <dbReference type="PROSITE" id="PS50051"/>
    </source>
</evidence>
<dbReference type="STRING" id="584787.GCA_001247655_00794"/>
<comment type="similarity">
    <text evidence="1">Belongs to the Mg-chelatase subunits D/I family. ComM subfamily.</text>
</comment>
<evidence type="ECO:0000256" key="2">
    <source>
        <dbReference type="ARBA" id="ARBA00022741"/>
    </source>
</evidence>
<dbReference type="Gene3D" id="3.40.50.300">
    <property type="entry name" value="P-loop containing nucleotide triphosphate hydrolases"/>
    <property type="match status" value="1"/>
</dbReference>
<organism evidence="5 6">
    <name type="scientific">Gallaecimonas pentaromativorans</name>
    <dbReference type="NCBI Taxonomy" id="584787"/>
    <lineage>
        <taxon>Bacteria</taxon>
        <taxon>Pseudomonadati</taxon>
        <taxon>Pseudomonadota</taxon>
        <taxon>Gammaproteobacteria</taxon>
        <taxon>Enterobacterales</taxon>
        <taxon>Gallaecimonadaceae</taxon>
        <taxon>Gallaecimonas</taxon>
    </lineage>
</organism>
<dbReference type="Pfam" id="PF01078">
    <property type="entry name" value="Mg_chelatase"/>
    <property type="match status" value="1"/>
</dbReference>
<dbReference type="InterPro" id="IPR004482">
    <property type="entry name" value="Mg_chelat-rel"/>
</dbReference>
<dbReference type="InterPro" id="IPR003593">
    <property type="entry name" value="AAA+_ATPase"/>
</dbReference>
<keyword evidence="3" id="KW-0067">ATP-binding</keyword>
<dbReference type="PROSITE" id="PS50051">
    <property type="entry name" value="MCM_2"/>
    <property type="match status" value="1"/>
</dbReference>
<dbReference type="Pfam" id="PF13335">
    <property type="entry name" value="Mg_chelatase_C"/>
    <property type="match status" value="1"/>
</dbReference>
<dbReference type="InterPro" id="IPR014721">
    <property type="entry name" value="Ribsml_uS5_D2-typ_fold_subgr"/>
</dbReference>
<reference evidence="5 6" key="1">
    <citation type="submission" date="2018-11" db="EMBL/GenBank/DDBJ databases">
        <title>Genomic Encyclopedia of Type Strains, Phase IV (KMG-IV): sequencing the most valuable type-strain genomes for metagenomic binning, comparative biology and taxonomic classification.</title>
        <authorList>
            <person name="Goeker M."/>
        </authorList>
    </citation>
    <scope>NUCLEOTIDE SEQUENCE [LARGE SCALE GENOMIC DNA]</scope>
    <source>
        <strain evidence="5 6">DSM 21945</strain>
    </source>
</reference>
<gene>
    <name evidence="5" type="ORF">EDC28_112111</name>
</gene>
<evidence type="ECO:0000313" key="6">
    <source>
        <dbReference type="Proteomes" id="UP000268033"/>
    </source>
</evidence>
<dbReference type="Proteomes" id="UP000268033">
    <property type="component" value="Unassembled WGS sequence"/>
</dbReference>
<proteinExistence type="inferred from homology"/>
<dbReference type="GO" id="GO:0003677">
    <property type="term" value="F:DNA binding"/>
    <property type="evidence" value="ECO:0007669"/>
    <property type="project" value="InterPro"/>
</dbReference>
<dbReference type="InterPro" id="IPR027417">
    <property type="entry name" value="P-loop_NTPase"/>
</dbReference>
<dbReference type="InterPro" id="IPR020568">
    <property type="entry name" value="Ribosomal_Su5_D2-typ_SF"/>
</dbReference>
<dbReference type="SMART" id="SM00382">
    <property type="entry name" value="AAA"/>
    <property type="match status" value="1"/>
</dbReference>
<dbReference type="PANTHER" id="PTHR32039:SF7">
    <property type="entry name" value="COMPETENCE PROTEIN COMM"/>
    <property type="match status" value="1"/>
</dbReference>
<dbReference type="PANTHER" id="PTHR32039">
    <property type="entry name" value="MAGNESIUM-CHELATASE SUBUNIT CHLI"/>
    <property type="match status" value="1"/>
</dbReference>
<dbReference type="NCBIfam" id="NF007365">
    <property type="entry name" value="PRK09862.1"/>
    <property type="match status" value="1"/>
</dbReference>
<dbReference type="PRINTS" id="PR01657">
    <property type="entry name" value="MCMFAMILY"/>
</dbReference>
<dbReference type="Pfam" id="PF13541">
    <property type="entry name" value="ChlI"/>
    <property type="match status" value="1"/>
</dbReference>
<keyword evidence="6" id="KW-1185">Reference proteome</keyword>
<dbReference type="RefSeq" id="WP_123422597.1">
    <property type="nucleotide sequence ID" value="NZ_RJUL01000012.1"/>
</dbReference>
<dbReference type="NCBIfam" id="TIGR00368">
    <property type="entry name" value="YifB family Mg chelatase-like AAA ATPase"/>
    <property type="match status" value="1"/>
</dbReference>